<feature type="compositionally biased region" description="Low complexity" evidence="1">
    <location>
        <begin position="111"/>
        <end position="124"/>
    </location>
</feature>
<reference evidence="3 4" key="1">
    <citation type="submission" date="2015-09" db="EMBL/GenBank/DDBJ databases">
        <title>Draft genome of the parasitic nematode Teladorsagia circumcincta isolate WARC Sus (inbred).</title>
        <authorList>
            <person name="Mitreva M."/>
        </authorList>
    </citation>
    <scope>NUCLEOTIDE SEQUENCE [LARGE SCALE GENOMIC DNA]</scope>
    <source>
        <strain evidence="3 4">S</strain>
    </source>
</reference>
<gene>
    <name evidence="3" type="ORF">TELCIR_24799</name>
</gene>
<evidence type="ECO:0000313" key="3">
    <source>
        <dbReference type="EMBL" id="PIO53850.1"/>
    </source>
</evidence>
<dbReference type="Proteomes" id="UP000230423">
    <property type="component" value="Unassembled WGS sequence"/>
</dbReference>
<dbReference type="AlphaFoldDB" id="A0A2G9T8W9"/>
<organism evidence="3 4">
    <name type="scientific">Teladorsagia circumcincta</name>
    <name type="common">Brown stomach worm</name>
    <name type="synonym">Ostertagia circumcincta</name>
    <dbReference type="NCBI Taxonomy" id="45464"/>
    <lineage>
        <taxon>Eukaryota</taxon>
        <taxon>Metazoa</taxon>
        <taxon>Ecdysozoa</taxon>
        <taxon>Nematoda</taxon>
        <taxon>Chromadorea</taxon>
        <taxon>Rhabditida</taxon>
        <taxon>Rhabditina</taxon>
        <taxon>Rhabditomorpha</taxon>
        <taxon>Strongyloidea</taxon>
        <taxon>Trichostrongylidae</taxon>
        <taxon>Teladorsagia</taxon>
    </lineage>
</organism>
<feature type="signal peptide" evidence="2">
    <location>
        <begin position="1"/>
        <end position="15"/>
    </location>
</feature>
<evidence type="ECO:0000256" key="1">
    <source>
        <dbReference type="SAM" id="MobiDB-lite"/>
    </source>
</evidence>
<name>A0A2G9T8W9_TELCI</name>
<protein>
    <submittedName>
        <fullName evidence="3">Uncharacterized protein</fullName>
    </submittedName>
</protein>
<evidence type="ECO:0000256" key="2">
    <source>
        <dbReference type="SAM" id="SignalP"/>
    </source>
</evidence>
<feature type="compositionally biased region" description="Pro residues" evidence="1">
    <location>
        <begin position="64"/>
        <end position="73"/>
    </location>
</feature>
<proteinExistence type="predicted"/>
<feature type="chain" id="PRO_5013594142" evidence="2">
    <location>
        <begin position="16"/>
        <end position="172"/>
    </location>
</feature>
<feature type="compositionally biased region" description="Gly residues" evidence="1">
    <location>
        <begin position="49"/>
        <end position="61"/>
    </location>
</feature>
<feature type="region of interest" description="Disordered" evidence="1">
    <location>
        <begin position="20"/>
        <end position="172"/>
    </location>
</feature>
<feature type="compositionally biased region" description="Gly residues" evidence="1">
    <location>
        <begin position="138"/>
        <end position="147"/>
    </location>
</feature>
<dbReference type="EMBL" id="KZ405473">
    <property type="protein sequence ID" value="PIO53850.1"/>
    <property type="molecule type" value="Genomic_DNA"/>
</dbReference>
<sequence length="172" mass="16325">MLVVTLLLLVGGASAQYVARPSGYGGNDPGAVRNVARTSPQIRPVDYTNGGGSTNTGGGSGPAQSPPAAPPVPSGGTGPSSNQGGPSDDGNAGLGNAPIASSPVAAPPGFNPFSSPQASGSPPSGDQLNSLPQSSPSCGGGGGGGADGCNPVGQSDQYLADTPADDIRSINS</sequence>
<evidence type="ECO:0000313" key="4">
    <source>
        <dbReference type="Proteomes" id="UP000230423"/>
    </source>
</evidence>
<keyword evidence="2" id="KW-0732">Signal</keyword>
<accession>A0A2G9T8W9</accession>
<feature type="compositionally biased region" description="Polar residues" evidence="1">
    <location>
        <begin position="126"/>
        <end position="137"/>
    </location>
</feature>
<keyword evidence="4" id="KW-1185">Reference proteome</keyword>